<keyword evidence="7" id="KW-1185">Reference proteome</keyword>
<dbReference type="GO" id="GO:0005524">
    <property type="term" value="F:ATP binding"/>
    <property type="evidence" value="ECO:0007669"/>
    <property type="project" value="UniProtKB-KW"/>
</dbReference>
<evidence type="ECO:0000313" key="6">
    <source>
        <dbReference type="EMBL" id="MFC7450406.1"/>
    </source>
</evidence>
<dbReference type="InterPro" id="IPR027417">
    <property type="entry name" value="P-loop_NTPase"/>
</dbReference>
<keyword evidence="2" id="KW-0547">Nucleotide-binding</keyword>
<dbReference type="RefSeq" id="WP_378408231.1">
    <property type="nucleotide sequence ID" value="NZ_JBHTCS010000024.1"/>
</dbReference>
<comment type="caution">
    <text evidence="6">The sequence shown here is derived from an EMBL/GenBank/DDBJ whole genome shotgun (WGS) entry which is preliminary data.</text>
</comment>
<reference evidence="7" key="1">
    <citation type="journal article" date="2019" name="Int. J. Syst. Evol. Microbiol.">
        <title>The Global Catalogue of Microorganisms (GCM) 10K type strain sequencing project: providing services to taxonomists for standard genome sequencing and annotation.</title>
        <authorList>
            <consortium name="The Broad Institute Genomics Platform"/>
            <consortium name="The Broad Institute Genome Sequencing Center for Infectious Disease"/>
            <person name="Wu L."/>
            <person name="Ma J."/>
        </authorList>
    </citation>
    <scope>NUCLEOTIDE SEQUENCE [LARGE SCALE GENOMIC DNA]</scope>
    <source>
        <strain evidence="7">ICMP 19430</strain>
    </source>
</reference>
<dbReference type="PROSITE" id="PS00211">
    <property type="entry name" value="ABC_TRANSPORTER_1"/>
    <property type="match status" value="1"/>
</dbReference>
<keyword evidence="3 6" id="KW-0067">ATP-binding</keyword>
<accession>A0ABW2S2T5</accession>
<dbReference type="InterPro" id="IPR003593">
    <property type="entry name" value="AAA+_ATPase"/>
</dbReference>
<dbReference type="Proteomes" id="UP001596484">
    <property type="component" value="Unassembled WGS sequence"/>
</dbReference>
<dbReference type="SMART" id="SM00382">
    <property type="entry name" value="AAA"/>
    <property type="match status" value="1"/>
</dbReference>
<organism evidence="6 7">
    <name type="scientific">Rhodococcus daqingensis</name>
    <dbReference type="NCBI Taxonomy" id="2479363"/>
    <lineage>
        <taxon>Bacteria</taxon>
        <taxon>Bacillati</taxon>
        <taxon>Actinomycetota</taxon>
        <taxon>Actinomycetes</taxon>
        <taxon>Mycobacteriales</taxon>
        <taxon>Nocardiaceae</taxon>
        <taxon>Rhodococcus</taxon>
    </lineage>
</organism>
<keyword evidence="4" id="KW-1278">Translocase</keyword>
<dbReference type="PROSITE" id="PS50893">
    <property type="entry name" value="ABC_TRANSPORTER_2"/>
    <property type="match status" value="1"/>
</dbReference>
<dbReference type="InterPro" id="IPR003439">
    <property type="entry name" value="ABC_transporter-like_ATP-bd"/>
</dbReference>
<dbReference type="EMBL" id="JBHTCS010000024">
    <property type="protein sequence ID" value="MFC7450406.1"/>
    <property type="molecule type" value="Genomic_DNA"/>
</dbReference>
<dbReference type="Gene3D" id="3.40.50.300">
    <property type="entry name" value="P-loop containing nucleotide triphosphate hydrolases"/>
    <property type="match status" value="1"/>
</dbReference>
<evidence type="ECO:0000259" key="5">
    <source>
        <dbReference type="PROSITE" id="PS50893"/>
    </source>
</evidence>
<evidence type="ECO:0000256" key="3">
    <source>
        <dbReference type="ARBA" id="ARBA00022840"/>
    </source>
</evidence>
<dbReference type="PANTHER" id="PTHR42794">
    <property type="entry name" value="HEMIN IMPORT ATP-BINDING PROTEIN HMUV"/>
    <property type="match status" value="1"/>
</dbReference>
<evidence type="ECO:0000256" key="1">
    <source>
        <dbReference type="ARBA" id="ARBA00022448"/>
    </source>
</evidence>
<sequence length="281" mass="30178">MATLAARLRNLFARELEVPERREPGAVSMRAVDVSVDRGHRRVLTSVSLDVRLGEVLALVGPNGAGKSTLLAALSGDQDIAEGHVELDDLPLTRWTGTEMALRRAVLPQQHTVGFSFTSLEVVRMGRAPWTRTVRREEDADAVREAMEACDVAAFAQRPFAALSGGERSRVALARVLAQRTETLLLDEPTAALDLGHQEAVMTLVRERARAGTAVVVVLHDLALAAAYADTVAVLEAGALAAYGSPREVLTESLLSRVYGHPVEVIAHPHSGAQLVLPQRG</sequence>
<dbReference type="InterPro" id="IPR017871">
    <property type="entry name" value="ABC_transporter-like_CS"/>
</dbReference>
<gene>
    <name evidence="6" type="ORF">ACFQS9_21145</name>
</gene>
<dbReference type="NCBIfam" id="NF010068">
    <property type="entry name" value="PRK13548.1"/>
    <property type="match status" value="1"/>
</dbReference>
<dbReference type="PANTHER" id="PTHR42794:SF1">
    <property type="entry name" value="HEMIN IMPORT ATP-BINDING PROTEIN HMUV"/>
    <property type="match status" value="1"/>
</dbReference>
<evidence type="ECO:0000256" key="4">
    <source>
        <dbReference type="ARBA" id="ARBA00022967"/>
    </source>
</evidence>
<dbReference type="SUPFAM" id="SSF52540">
    <property type="entry name" value="P-loop containing nucleoside triphosphate hydrolases"/>
    <property type="match status" value="1"/>
</dbReference>
<dbReference type="Pfam" id="PF00005">
    <property type="entry name" value="ABC_tran"/>
    <property type="match status" value="1"/>
</dbReference>
<proteinExistence type="predicted"/>
<evidence type="ECO:0000313" key="7">
    <source>
        <dbReference type="Proteomes" id="UP001596484"/>
    </source>
</evidence>
<keyword evidence="1" id="KW-0813">Transport</keyword>
<feature type="domain" description="ABC transporter" evidence="5">
    <location>
        <begin position="29"/>
        <end position="262"/>
    </location>
</feature>
<dbReference type="CDD" id="cd03214">
    <property type="entry name" value="ABC_Iron-Siderophores_B12_Hemin"/>
    <property type="match status" value="1"/>
</dbReference>
<protein>
    <submittedName>
        <fullName evidence="6">Heme ABC transporter ATP-binding protein</fullName>
    </submittedName>
</protein>
<name>A0ABW2S2T5_9NOCA</name>
<evidence type="ECO:0000256" key="2">
    <source>
        <dbReference type="ARBA" id="ARBA00022741"/>
    </source>
</evidence>